<organism evidence="2 3">
    <name type="scientific">Aquiflexum gelatinilyticum</name>
    <dbReference type="NCBI Taxonomy" id="2961943"/>
    <lineage>
        <taxon>Bacteria</taxon>
        <taxon>Pseudomonadati</taxon>
        <taxon>Bacteroidota</taxon>
        <taxon>Cytophagia</taxon>
        <taxon>Cytophagales</taxon>
        <taxon>Cyclobacteriaceae</taxon>
        <taxon>Aquiflexum</taxon>
    </lineage>
</organism>
<dbReference type="AlphaFoldDB" id="A0A9X2P8G4"/>
<dbReference type="Pfam" id="PF13557">
    <property type="entry name" value="Phenol_MetA_deg"/>
    <property type="match status" value="1"/>
</dbReference>
<evidence type="ECO:0000256" key="1">
    <source>
        <dbReference type="SAM" id="SignalP"/>
    </source>
</evidence>
<keyword evidence="3" id="KW-1185">Reference proteome</keyword>
<dbReference type="EMBL" id="JANSUY010000004">
    <property type="protein sequence ID" value="MCR9015134.1"/>
    <property type="molecule type" value="Genomic_DNA"/>
</dbReference>
<accession>A0A9X2P8G4</accession>
<keyword evidence="1" id="KW-0732">Signal</keyword>
<evidence type="ECO:0000313" key="3">
    <source>
        <dbReference type="Proteomes" id="UP001142175"/>
    </source>
</evidence>
<protein>
    <submittedName>
        <fullName evidence="2">Transporter</fullName>
    </submittedName>
</protein>
<evidence type="ECO:0000313" key="2">
    <source>
        <dbReference type="EMBL" id="MCR9015134.1"/>
    </source>
</evidence>
<feature type="signal peptide" evidence="1">
    <location>
        <begin position="1"/>
        <end position="23"/>
    </location>
</feature>
<sequence length="306" mass="34004">MKIFIRLTAIAATTICLSMASYAQTPWDEVMMGKGEICTALIYEHSSWDQYWEGTYLRENANIGTFTRQTIMPMIAMGISKKINIIASLPYINTKASGGTQAGQSGIQDLSIAAKVDWLQKQVGKGKLLFLTNAHFSTPSSNYLSDYMPFSLGAGAPEIGLRGIGGYKMDNGIVFRAAAAYLWRGQTEVERDYYYENGSVYSTFMNVPNALNLHAAVGYWAFDNRLRMEATFMSLNCLTGDDIRSYNRPQPTNKMEVSQVGAWVQYFIKSDRGLGALAYFNQTVSGRNMGKATTFGIGLTYQFKAF</sequence>
<feature type="chain" id="PRO_5040909375" evidence="1">
    <location>
        <begin position="24"/>
        <end position="306"/>
    </location>
</feature>
<proteinExistence type="predicted"/>
<comment type="caution">
    <text evidence="2">The sequence shown here is derived from an EMBL/GenBank/DDBJ whole genome shotgun (WGS) entry which is preliminary data.</text>
</comment>
<dbReference type="RefSeq" id="WP_258422992.1">
    <property type="nucleotide sequence ID" value="NZ_JANSUY010000004.1"/>
</dbReference>
<name>A0A9X2P8G4_9BACT</name>
<gene>
    <name evidence="2" type="ORF">NU887_08800</name>
</gene>
<dbReference type="InterPro" id="IPR025737">
    <property type="entry name" value="FApF"/>
</dbReference>
<reference evidence="2" key="1">
    <citation type="submission" date="2022-08" db="EMBL/GenBank/DDBJ databases">
        <authorList>
            <person name="Zhang D."/>
        </authorList>
    </citation>
    <scope>NUCLEOTIDE SEQUENCE</scope>
    <source>
        <strain evidence="2">XJ19-11</strain>
    </source>
</reference>
<dbReference type="Proteomes" id="UP001142175">
    <property type="component" value="Unassembled WGS sequence"/>
</dbReference>